<name>A0ABW3TL31_9RHOB</name>
<feature type="non-terminal residue" evidence="2">
    <location>
        <position position="265"/>
    </location>
</feature>
<reference evidence="3" key="1">
    <citation type="journal article" date="2019" name="Int. J. Syst. Evol. Microbiol.">
        <title>The Global Catalogue of Microorganisms (GCM) 10K type strain sequencing project: providing services to taxonomists for standard genome sequencing and annotation.</title>
        <authorList>
            <consortium name="The Broad Institute Genomics Platform"/>
            <consortium name="The Broad Institute Genome Sequencing Center for Infectious Disease"/>
            <person name="Wu L."/>
            <person name="Ma J."/>
        </authorList>
    </citation>
    <scope>NUCLEOTIDE SEQUENCE [LARGE SCALE GENOMIC DNA]</scope>
    <source>
        <strain evidence="3">CCUG 55328</strain>
    </source>
</reference>
<evidence type="ECO:0000313" key="2">
    <source>
        <dbReference type="EMBL" id="MFD1196691.1"/>
    </source>
</evidence>
<accession>A0ABW3TL31</accession>
<organism evidence="2 3">
    <name type="scientific">Seohaeicola saemankumensis</name>
    <dbReference type="NCBI Taxonomy" id="481181"/>
    <lineage>
        <taxon>Bacteria</taxon>
        <taxon>Pseudomonadati</taxon>
        <taxon>Pseudomonadota</taxon>
        <taxon>Alphaproteobacteria</taxon>
        <taxon>Rhodobacterales</taxon>
        <taxon>Roseobacteraceae</taxon>
        <taxon>Seohaeicola</taxon>
    </lineage>
</organism>
<gene>
    <name evidence="2" type="ORF">ACFQ3C_18670</name>
</gene>
<proteinExistence type="predicted"/>
<evidence type="ECO:0000256" key="1">
    <source>
        <dbReference type="SAM" id="MobiDB-lite"/>
    </source>
</evidence>
<sequence length="265" mass="29622">MLQQDDLLHAIDLCYEAVAAHDGFQRVVSELGRLIAADAGDMVTEDILAGTTDTMGSFGFDPAYRENYDLQHLGQNPWVGTLAAAPMGRFHGNEIDPPDFYNSAYYSEWVRPQGFHGTIGALLAFGEGKWTWLGFTRRAERDGFDDVKGFLDQLFPHLQRAFAFQNELDVRSEQHRNLINRIPKPVLLIGPDRRVIEMNDRAVDHLDSGRFIQLDRLGRLRAIHPCVDKSLQTAISSALDVMSQPEAFQRPSGGLSLPDRKGDAA</sequence>
<protein>
    <recommendedName>
        <fullName evidence="4">PAS domain-containing protein</fullName>
    </recommendedName>
</protein>
<evidence type="ECO:0000313" key="3">
    <source>
        <dbReference type="Proteomes" id="UP001597151"/>
    </source>
</evidence>
<dbReference type="EMBL" id="JBHTKR010000012">
    <property type="protein sequence ID" value="MFD1196691.1"/>
    <property type="molecule type" value="Genomic_DNA"/>
</dbReference>
<keyword evidence="3" id="KW-1185">Reference proteome</keyword>
<dbReference type="Proteomes" id="UP001597151">
    <property type="component" value="Unassembled WGS sequence"/>
</dbReference>
<comment type="caution">
    <text evidence="2">The sequence shown here is derived from an EMBL/GenBank/DDBJ whole genome shotgun (WGS) entry which is preliminary data.</text>
</comment>
<dbReference type="RefSeq" id="WP_380795153.1">
    <property type="nucleotide sequence ID" value="NZ_JBHTKR010000012.1"/>
</dbReference>
<feature type="region of interest" description="Disordered" evidence="1">
    <location>
        <begin position="245"/>
        <end position="265"/>
    </location>
</feature>
<evidence type="ECO:0008006" key="4">
    <source>
        <dbReference type="Google" id="ProtNLM"/>
    </source>
</evidence>